<name>A0A9X2GUQ3_9ACTN</name>
<dbReference type="InterPro" id="IPR041492">
    <property type="entry name" value="HAD_2"/>
</dbReference>
<evidence type="ECO:0000256" key="3">
    <source>
        <dbReference type="ARBA" id="ARBA00022842"/>
    </source>
</evidence>
<evidence type="ECO:0000256" key="2">
    <source>
        <dbReference type="ARBA" id="ARBA00022801"/>
    </source>
</evidence>
<evidence type="ECO:0000313" key="4">
    <source>
        <dbReference type="EMBL" id="MCP2364197.1"/>
    </source>
</evidence>
<dbReference type="EMBL" id="JAMZEB010000002">
    <property type="protein sequence ID" value="MCP2364197.1"/>
    <property type="molecule type" value="Genomic_DNA"/>
</dbReference>
<comment type="cofactor">
    <cofactor evidence="1">
        <name>Mg(2+)</name>
        <dbReference type="ChEBI" id="CHEBI:18420"/>
    </cofactor>
</comment>
<keyword evidence="3" id="KW-0460">Magnesium</keyword>
<dbReference type="SFLD" id="SFLDS00003">
    <property type="entry name" value="Haloacid_Dehalogenase"/>
    <property type="match status" value="1"/>
</dbReference>
<evidence type="ECO:0000313" key="5">
    <source>
        <dbReference type="Proteomes" id="UP001139648"/>
    </source>
</evidence>
<dbReference type="NCBIfam" id="TIGR01549">
    <property type="entry name" value="HAD-SF-IA-v1"/>
    <property type="match status" value="1"/>
</dbReference>
<sequence>MIDTVQHLGLFDLDRTLIDLDAAFLRWAEEFAEHHHLKSGDIAWLISLDQGVHPHRDVFFNKVRKHFALPEPVEELWAGYRQRMPHLVQCYPGVLAGLAELRAAGWRVGIVTNGMADNQLGKLQRTGLADVVDGYAVSGVEGIRKPDARLFQIAAQRCGASLAEGGWMVGDNLVADIAGGQAAGLRAIWLDQGTWQGHEHRADHVVADVAEAIAIMRDTQQPG</sequence>
<dbReference type="GO" id="GO:0044281">
    <property type="term" value="P:small molecule metabolic process"/>
    <property type="evidence" value="ECO:0007669"/>
    <property type="project" value="UniProtKB-ARBA"/>
</dbReference>
<protein>
    <submittedName>
        <fullName evidence="4">Hydrolase of the HAD superfamily</fullName>
    </submittedName>
</protein>
<gene>
    <name evidence="4" type="ORF">HD597_011217</name>
</gene>
<dbReference type="Gene3D" id="1.20.120.710">
    <property type="entry name" value="Haloacid dehalogenase hydrolase-like domain"/>
    <property type="match status" value="1"/>
</dbReference>
<dbReference type="SUPFAM" id="SSF56784">
    <property type="entry name" value="HAD-like"/>
    <property type="match status" value="1"/>
</dbReference>
<dbReference type="InterPro" id="IPR006439">
    <property type="entry name" value="HAD-SF_hydro_IA"/>
</dbReference>
<proteinExistence type="predicted"/>
<accession>A0A9X2GUQ3</accession>
<dbReference type="Proteomes" id="UP001139648">
    <property type="component" value="Unassembled WGS sequence"/>
</dbReference>
<dbReference type="SFLD" id="SFLDG01129">
    <property type="entry name" value="C1.5:_HAD__Beta-PGM__Phosphata"/>
    <property type="match status" value="1"/>
</dbReference>
<dbReference type="PANTHER" id="PTHR46470">
    <property type="entry name" value="N-ACYLNEURAMINATE-9-PHOSPHATASE"/>
    <property type="match status" value="1"/>
</dbReference>
<dbReference type="GO" id="GO:0016787">
    <property type="term" value="F:hydrolase activity"/>
    <property type="evidence" value="ECO:0007669"/>
    <property type="project" value="UniProtKB-KW"/>
</dbReference>
<reference evidence="4" key="1">
    <citation type="submission" date="2022-06" db="EMBL/GenBank/DDBJ databases">
        <title>Sequencing the genomes of 1000 actinobacteria strains.</title>
        <authorList>
            <person name="Klenk H.-P."/>
        </authorList>
    </citation>
    <scope>NUCLEOTIDE SEQUENCE</scope>
    <source>
        <strain evidence="4">DSM 46694</strain>
    </source>
</reference>
<evidence type="ECO:0000256" key="1">
    <source>
        <dbReference type="ARBA" id="ARBA00001946"/>
    </source>
</evidence>
<dbReference type="InterPro" id="IPR036412">
    <property type="entry name" value="HAD-like_sf"/>
</dbReference>
<keyword evidence="5" id="KW-1185">Reference proteome</keyword>
<dbReference type="InterPro" id="IPR023214">
    <property type="entry name" value="HAD_sf"/>
</dbReference>
<dbReference type="RefSeq" id="WP_253756426.1">
    <property type="nucleotide sequence ID" value="NZ_BAABKA010000012.1"/>
</dbReference>
<comment type="caution">
    <text evidence="4">The sequence shown here is derived from an EMBL/GenBank/DDBJ whole genome shotgun (WGS) entry which is preliminary data.</text>
</comment>
<dbReference type="InterPro" id="IPR051400">
    <property type="entry name" value="HAD-like_hydrolase"/>
</dbReference>
<organism evidence="4 5">
    <name type="scientific">Nonomuraea thailandensis</name>
    <dbReference type="NCBI Taxonomy" id="1188745"/>
    <lineage>
        <taxon>Bacteria</taxon>
        <taxon>Bacillati</taxon>
        <taxon>Actinomycetota</taxon>
        <taxon>Actinomycetes</taxon>
        <taxon>Streptosporangiales</taxon>
        <taxon>Streptosporangiaceae</taxon>
        <taxon>Nonomuraea</taxon>
    </lineage>
</organism>
<dbReference type="Pfam" id="PF13419">
    <property type="entry name" value="HAD_2"/>
    <property type="match status" value="1"/>
</dbReference>
<dbReference type="AlphaFoldDB" id="A0A9X2GUQ3"/>
<keyword evidence="2 4" id="KW-0378">Hydrolase</keyword>
<dbReference type="Gene3D" id="3.40.50.1000">
    <property type="entry name" value="HAD superfamily/HAD-like"/>
    <property type="match status" value="1"/>
</dbReference>